<keyword evidence="4" id="KW-1185">Reference proteome</keyword>
<feature type="domain" description="FMR1-interacting protein 1 conserved" evidence="2">
    <location>
        <begin position="223"/>
        <end position="273"/>
    </location>
</feature>
<accession>A0AA35J9M2</accession>
<proteinExistence type="predicted"/>
<dbReference type="GeneID" id="80927494"/>
<dbReference type="RefSeq" id="XP_056085451.1">
    <property type="nucleotide sequence ID" value="XM_056231654.1"/>
</dbReference>
<feature type="region of interest" description="Disordered" evidence="1">
    <location>
        <begin position="152"/>
        <end position="225"/>
    </location>
</feature>
<feature type="compositionally biased region" description="Polar residues" evidence="1">
    <location>
        <begin position="194"/>
        <end position="205"/>
    </location>
</feature>
<dbReference type="Proteomes" id="UP001162087">
    <property type="component" value="Chromosome 16"/>
</dbReference>
<dbReference type="AlphaFoldDB" id="A0AA35J9M2"/>
<gene>
    <name evidence="3" type="primary">SKDI16G0840</name>
    <name evidence="3" type="ORF">SKDI_16G0840</name>
</gene>
<feature type="compositionally biased region" description="Basic and acidic residues" evidence="1">
    <location>
        <begin position="159"/>
        <end position="174"/>
    </location>
</feature>
<organism evidence="3 4">
    <name type="scientific">Saccharomyces kudriavzevii (strain ATCC MYA-4449 / AS 2.2408 / CBS 8840 / NBRC 1802 / NCYC 2889)</name>
    <name type="common">Yeast</name>
    <dbReference type="NCBI Taxonomy" id="226230"/>
    <lineage>
        <taxon>Eukaryota</taxon>
        <taxon>Fungi</taxon>
        <taxon>Dikarya</taxon>
        <taxon>Ascomycota</taxon>
        <taxon>Saccharomycotina</taxon>
        <taxon>Saccharomycetes</taxon>
        <taxon>Saccharomycetales</taxon>
        <taxon>Saccharomycetaceae</taxon>
        <taxon>Saccharomyces</taxon>
    </lineage>
</organism>
<reference evidence="3" key="1">
    <citation type="submission" date="2022-10" db="EMBL/GenBank/DDBJ databases">
        <authorList>
            <person name="Byrne P K."/>
        </authorList>
    </citation>
    <scope>NUCLEOTIDE SEQUENCE</scope>
    <source>
        <strain evidence="3">IFO1802</strain>
    </source>
</reference>
<feature type="compositionally biased region" description="Low complexity" evidence="1">
    <location>
        <begin position="1"/>
        <end position="15"/>
    </location>
</feature>
<sequence length="380" mass="43951">MNYNNYGDSNNGGNSRLPKPTYSGTLSDEYDESKIKRQNAEPISIGYSPNLYSNSSYHENSWNSGYNSQLHTLTPHNQYFHPTQPQPTQYNFPNPTIYTRNGIPPVDHHTPYSPPELPNRLSPYCESATALKRSIDYRRSVSYEDVTLPAAKKACSVQQEKKEGEKVSSKDNLKLLKQNQSSLKPLENSRKSTKVSNFNIQSNHNVAPDKEKDSEKSESESSEKVVLVPGTSISLITDEDIKKWREERKKMWLLKISNNKTKHMQSMGIKEEELKGRPSILRESRKEKQFIQSIQNQVQRGNPRVDLNIKLIQREFASENSQLLDFIRELGDAGLLEYELTQEEKDILFGTFEDNNRNNYKPNYRNRKTNLNRNNFSRHK</sequence>
<feature type="region of interest" description="Disordered" evidence="1">
    <location>
        <begin position="1"/>
        <end position="34"/>
    </location>
</feature>
<evidence type="ECO:0000313" key="3">
    <source>
        <dbReference type="EMBL" id="CAI4052913.1"/>
    </source>
</evidence>
<evidence type="ECO:0000256" key="1">
    <source>
        <dbReference type="SAM" id="MobiDB-lite"/>
    </source>
</evidence>
<dbReference type="Pfam" id="PF10453">
    <property type="entry name" value="NUFIP1"/>
    <property type="match status" value="1"/>
</dbReference>
<evidence type="ECO:0000259" key="2">
    <source>
        <dbReference type="Pfam" id="PF10453"/>
    </source>
</evidence>
<feature type="region of interest" description="Disordered" evidence="1">
    <location>
        <begin position="359"/>
        <end position="380"/>
    </location>
</feature>
<feature type="compositionally biased region" description="Low complexity" evidence="1">
    <location>
        <begin position="175"/>
        <end position="184"/>
    </location>
</feature>
<feature type="compositionally biased region" description="Basic residues" evidence="1">
    <location>
        <begin position="364"/>
        <end position="380"/>
    </location>
</feature>
<dbReference type="Gene3D" id="6.10.250.1790">
    <property type="match status" value="1"/>
</dbReference>
<dbReference type="EMBL" id="OX365911">
    <property type="protein sequence ID" value="CAI4052913.1"/>
    <property type="molecule type" value="Genomic_DNA"/>
</dbReference>
<name>A0AA35J9M2_SACK1</name>
<feature type="compositionally biased region" description="Basic and acidic residues" evidence="1">
    <location>
        <begin position="207"/>
        <end position="223"/>
    </location>
</feature>
<protein>
    <recommendedName>
        <fullName evidence="2">FMR1-interacting protein 1 conserved domain-containing protein</fullName>
    </recommendedName>
</protein>
<evidence type="ECO:0000313" key="4">
    <source>
        <dbReference type="Proteomes" id="UP001162087"/>
    </source>
</evidence>
<dbReference type="InterPro" id="IPR019496">
    <property type="entry name" value="NUFIP1_cons_dom"/>
</dbReference>